<dbReference type="PANTHER" id="PTHR14865">
    <property type="entry name" value="CST COMPLEX SUBUNIT CTC1"/>
    <property type="match status" value="1"/>
</dbReference>
<comment type="subcellular location">
    <subcellularLocation>
        <location evidence="2">Chromosome</location>
        <location evidence="2">Telomere</location>
    </subcellularLocation>
    <subcellularLocation>
        <location evidence="1">Nucleus</location>
    </subcellularLocation>
</comment>
<dbReference type="AlphaFoldDB" id="A0A8T2P576"/>
<feature type="compositionally biased region" description="Basic and acidic residues" evidence="9">
    <location>
        <begin position="477"/>
        <end position="501"/>
    </location>
</feature>
<dbReference type="InterPro" id="IPR042617">
    <property type="entry name" value="CTC1-like"/>
</dbReference>
<dbReference type="GO" id="GO:1990879">
    <property type="term" value="C:CST complex"/>
    <property type="evidence" value="ECO:0007669"/>
    <property type="project" value="TreeGrafter"/>
</dbReference>
<evidence type="ECO:0000256" key="7">
    <source>
        <dbReference type="ARBA" id="ARBA00023125"/>
    </source>
</evidence>
<accession>A0A8T2P576</accession>
<evidence type="ECO:0000313" key="10">
    <source>
        <dbReference type="EMBL" id="KAG9346431.1"/>
    </source>
</evidence>
<reference evidence="10" key="1">
    <citation type="thesis" date="2021" institute="BYU ScholarsArchive" country="Provo, UT, USA">
        <title>Applications of and Algorithms for Genome Assembly and Genomic Analyses with an Emphasis on Marine Teleosts.</title>
        <authorList>
            <person name="Pickett B.D."/>
        </authorList>
    </citation>
    <scope>NUCLEOTIDE SEQUENCE</scope>
    <source>
        <strain evidence="10">HI-2016</strain>
    </source>
</reference>
<dbReference type="GO" id="GO:0003697">
    <property type="term" value="F:single-stranded DNA binding"/>
    <property type="evidence" value="ECO:0007669"/>
    <property type="project" value="InterPro"/>
</dbReference>
<proteinExistence type="inferred from homology"/>
<keyword evidence="11" id="KW-1185">Reference proteome</keyword>
<protein>
    <recommendedName>
        <fullName evidence="4">CST complex subunit CTC1</fullName>
    </recommendedName>
</protein>
<dbReference type="Pfam" id="PF15489">
    <property type="entry name" value="CTC1"/>
    <property type="match status" value="3"/>
</dbReference>
<evidence type="ECO:0000256" key="4">
    <source>
        <dbReference type="ARBA" id="ARBA00016175"/>
    </source>
</evidence>
<dbReference type="PANTHER" id="PTHR14865:SF2">
    <property type="entry name" value="CST COMPLEX SUBUNIT CTC1"/>
    <property type="match status" value="1"/>
</dbReference>
<dbReference type="GO" id="GO:0010833">
    <property type="term" value="P:telomere maintenance via telomere lengthening"/>
    <property type="evidence" value="ECO:0007669"/>
    <property type="project" value="TreeGrafter"/>
</dbReference>
<evidence type="ECO:0000256" key="6">
    <source>
        <dbReference type="ARBA" id="ARBA00022895"/>
    </source>
</evidence>
<feature type="region of interest" description="Disordered" evidence="9">
    <location>
        <begin position="437"/>
        <end position="578"/>
    </location>
</feature>
<keyword evidence="5" id="KW-0158">Chromosome</keyword>
<evidence type="ECO:0000313" key="11">
    <source>
        <dbReference type="Proteomes" id="UP000824540"/>
    </source>
</evidence>
<name>A0A8T2P576_9TELE</name>
<sequence>MEAFLDEWKDASVSELRWLRDVYQFVENTLCCMPGHNAQYSAGQLSLAVVRRVQRAVGTMPALLPLAYRLVSTSELILNPSPEWLGQLMLFPSWNYIPQGQKAEGYLELSASPLPLVPMGPLLDIGGKSFFCFCLREGDSIVPVVVMDTGCLGWRQCVHVGVFVCVSGLRLCRLKGWQGHKGVVSKVLNSEAGLYEIDGQVGLCLAYQPLQRGGRGLRPGAEIELHDVHFLYRPSPHAPPTLLCVCLRSSMRVVAFSRLETGVTSCPTSHSPALRLLLERNLGISQYLWLCHCFNVLKERLCPRFVRDGRVGAVAGRLLNCLVPLGQEGGRTREIYREMLGEPHCCPLTEYSVDSPSYELISVRDLHSWMERECWDSMSLPSLLPPSAPHLTRAELNPLLAWSVHMLSAWTKSKPKFCLDDLLVLSPSAALAKLHSVSGKGRNGEGEAQRGETAPCPDSVRPAGCRKESSAGGESGHAIKDRETERERPGQTADSGHRQAIEEAVTSAPLGTSSRPSLCQRTGRRGRQGEERRENDSKKARKDIKEYPLRSKAHTVEDKQESRNSRERDTFKPPLNDPGCSVTSGQLKVLAPDPCVSVIFCVESKEGLSFRNIQVSGGEPGLSLCFGVSAVKLGGVQVWRQDPKNCPPEQRETMEGGAGDERVELQFVGECVRWYPFLQLGRVYRIVAPHTKFYVAPISRCREVSSSTVPPLF</sequence>
<feature type="compositionally biased region" description="Polar residues" evidence="9">
    <location>
        <begin position="509"/>
        <end position="519"/>
    </location>
</feature>
<evidence type="ECO:0000256" key="3">
    <source>
        <dbReference type="ARBA" id="ARBA00006332"/>
    </source>
</evidence>
<gene>
    <name evidence="10" type="ORF">JZ751_006742</name>
</gene>
<comment type="caution">
    <text evidence="10">The sequence shown here is derived from an EMBL/GenBank/DDBJ whole genome shotgun (WGS) entry which is preliminary data.</text>
</comment>
<evidence type="ECO:0000256" key="5">
    <source>
        <dbReference type="ARBA" id="ARBA00022454"/>
    </source>
</evidence>
<dbReference type="EMBL" id="JAFBMS010000015">
    <property type="protein sequence ID" value="KAG9346431.1"/>
    <property type="molecule type" value="Genomic_DNA"/>
</dbReference>
<keyword evidence="6" id="KW-0779">Telomere</keyword>
<evidence type="ECO:0000256" key="9">
    <source>
        <dbReference type="SAM" id="MobiDB-lite"/>
    </source>
</evidence>
<dbReference type="GO" id="GO:0045740">
    <property type="term" value="P:positive regulation of DNA replication"/>
    <property type="evidence" value="ECO:0007669"/>
    <property type="project" value="TreeGrafter"/>
</dbReference>
<evidence type="ECO:0000256" key="8">
    <source>
        <dbReference type="ARBA" id="ARBA00023242"/>
    </source>
</evidence>
<comment type="similarity">
    <text evidence="3">Belongs to the CTC1 family.</text>
</comment>
<keyword evidence="8" id="KW-0539">Nucleus</keyword>
<evidence type="ECO:0000256" key="2">
    <source>
        <dbReference type="ARBA" id="ARBA00004574"/>
    </source>
</evidence>
<dbReference type="OrthoDB" id="2314520at2759"/>
<organism evidence="10 11">
    <name type="scientific">Albula glossodonta</name>
    <name type="common">roundjaw bonefish</name>
    <dbReference type="NCBI Taxonomy" id="121402"/>
    <lineage>
        <taxon>Eukaryota</taxon>
        <taxon>Metazoa</taxon>
        <taxon>Chordata</taxon>
        <taxon>Craniata</taxon>
        <taxon>Vertebrata</taxon>
        <taxon>Euteleostomi</taxon>
        <taxon>Actinopterygii</taxon>
        <taxon>Neopterygii</taxon>
        <taxon>Teleostei</taxon>
        <taxon>Albuliformes</taxon>
        <taxon>Albulidae</taxon>
        <taxon>Albula</taxon>
    </lineage>
</organism>
<keyword evidence="7" id="KW-0238">DNA-binding</keyword>
<feature type="compositionally biased region" description="Basic and acidic residues" evidence="9">
    <location>
        <begin position="527"/>
        <end position="571"/>
    </location>
</feature>
<evidence type="ECO:0000256" key="1">
    <source>
        <dbReference type="ARBA" id="ARBA00004123"/>
    </source>
</evidence>
<dbReference type="GO" id="GO:0042162">
    <property type="term" value="F:telomeric DNA binding"/>
    <property type="evidence" value="ECO:0007669"/>
    <property type="project" value="TreeGrafter"/>
</dbReference>
<dbReference type="InterPro" id="IPR029156">
    <property type="entry name" value="CTC1"/>
</dbReference>
<dbReference type="Proteomes" id="UP000824540">
    <property type="component" value="Unassembled WGS sequence"/>
</dbReference>